<evidence type="ECO:0000313" key="2">
    <source>
        <dbReference type="EMBL" id="PMP71496.1"/>
    </source>
</evidence>
<reference evidence="2 3" key="1">
    <citation type="submission" date="2018-01" db="EMBL/GenBank/DDBJ databases">
        <title>Metagenomic assembled genomes from two thermal pools in the Uzon Caldera, Kamchatka, Russia.</title>
        <authorList>
            <person name="Wilkins L."/>
            <person name="Ettinger C."/>
        </authorList>
    </citation>
    <scope>NUCLEOTIDE SEQUENCE [LARGE SCALE GENOMIC DNA]</scope>
    <source>
        <strain evidence="2">ZAV-04</strain>
    </source>
</reference>
<feature type="domain" description="PEGA" evidence="1">
    <location>
        <begin position="28"/>
        <end position="72"/>
    </location>
</feature>
<comment type="caution">
    <text evidence="2">The sequence shown here is derived from an EMBL/GenBank/DDBJ whole genome shotgun (WGS) entry which is preliminary data.</text>
</comment>
<dbReference type="InterPro" id="IPR013229">
    <property type="entry name" value="PEGA"/>
</dbReference>
<accession>A0A2J6WM65</accession>
<evidence type="ECO:0000313" key="3">
    <source>
        <dbReference type="Proteomes" id="UP000242288"/>
    </source>
</evidence>
<dbReference type="AlphaFoldDB" id="A0A2J6WM65"/>
<dbReference type="PROSITE" id="PS51257">
    <property type="entry name" value="PROKAR_LIPOPROTEIN"/>
    <property type="match status" value="1"/>
</dbReference>
<gene>
    <name evidence="2" type="ORF">C0186_03625</name>
</gene>
<name>A0A2J6WM65_9BACT</name>
<sequence length="184" mass="20101">MRKVLSGLIGLTLIASGCGTFVHGTKQELSISTEPPGATAIIETQSCVTPCKMTVSRKAEKITIKKDGFEQTYELSKHFNAGATIFGNILWLLPGIIIDAISGGAMTIDPVNIKLDEKKQSGILFEKGKTTVFEIENLWGKPVKISQNDNITTYHYIGKVTTKNGMQEIKVVVNKDGKVQDIQF</sequence>
<proteinExistence type="predicted"/>
<dbReference type="Proteomes" id="UP000242288">
    <property type="component" value="Unassembled WGS sequence"/>
</dbReference>
<dbReference type="EMBL" id="PNIO01000027">
    <property type="protein sequence ID" value="PMP71496.1"/>
    <property type="molecule type" value="Genomic_DNA"/>
</dbReference>
<organism evidence="2 3">
    <name type="scientific">Thermodesulfovibrio aggregans</name>
    <dbReference type="NCBI Taxonomy" id="86166"/>
    <lineage>
        <taxon>Bacteria</taxon>
        <taxon>Pseudomonadati</taxon>
        <taxon>Nitrospirota</taxon>
        <taxon>Thermodesulfovibrionia</taxon>
        <taxon>Thermodesulfovibrionales</taxon>
        <taxon>Thermodesulfovibrionaceae</taxon>
        <taxon>Thermodesulfovibrio</taxon>
    </lineage>
</organism>
<protein>
    <recommendedName>
        <fullName evidence="1">PEGA domain-containing protein</fullName>
    </recommendedName>
</protein>
<evidence type="ECO:0000259" key="1">
    <source>
        <dbReference type="Pfam" id="PF08308"/>
    </source>
</evidence>
<dbReference type="Pfam" id="PF08308">
    <property type="entry name" value="PEGA"/>
    <property type="match status" value="1"/>
</dbReference>